<sequence length="409" mass="45792">MNQRPLRIAWITPSLRGRGVTTVCEEAAKSVAQLTNHDVHLVCAYEKPPNAEIDAPVTIHDLRLPRNDRLSACNGMHKWIKLKNPDVVLFNDTPAIEPYWPYVPRKVRTIGVLHDIAYGWKRPFIDCKHYLDGIVAVSDFVYDSISKSLSDFPGIFATVENGVSIPNLVSGKDPSGILHLVFFGAIDRQKGAYDLPAIVKAVSALGIEFKLSILGGTDLVLAQEIERAAKDNEIIWYGRLERAECFKILRKAHVYLALSRSESFGLTTVEAMATGCVPVGYQSGGTAAIVENEESGLLVTLCEHKRLAEAIHRLNDDRDRLARMSLRSSNRAISQYNTKAMGQRYVELIERVYQSPSVSSRLDFQNFQLPRSNNRRYAAIVPSGIRKRINQLISLNPRLEDAARKWKGI</sequence>
<organism evidence="3 4">
    <name type="scientific">Neorhodopirellula lusitana</name>
    <dbReference type="NCBI Taxonomy" id="445327"/>
    <lineage>
        <taxon>Bacteria</taxon>
        <taxon>Pseudomonadati</taxon>
        <taxon>Planctomycetota</taxon>
        <taxon>Planctomycetia</taxon>
        <taxon>Pirellulales</taxon>
        <taxon>Pirellulaceae</taxon>
        <taxon>Neorhodopirellula</taxon>
    </lineage>
</organism>
<dbReference type="EMBL" id="FXUG01000007">
    <property type="protein sequence ID" value="SMP62075.1"/>
    <property type="molecule type" value="Genomic_DNA"/>
</dbReference>
<protein>
    <submittedName>
        <fullName evidence="3">Glycosyltransferase involved in cell wall bisynthesis</fullName>
    </submittedName>
</protein>
<dbReference type="InterPro" id="IPR001296">
    <property type="entry name" value="Glyco_trans_1"/>
</dbReference>
<gene>
    <name evidence="3" type="ORF">SAMN06265222_107225</name>
</gene>
<proteinExistence type="predicted"/>
<dbReference type="Gene3D" id="3.40.50.2000">
    <property type="entry name" value="Glycogen Phosphorylase B"/>
    <property type="match status" value="2"/>
</dbReference>
<evidence type="ECO:0000259" key="2">
    <source>
        <dbReference type="Pfam" id="PF13439"/>
    </source>
</evidence>
<accession>A0ABY1Q8H9</accession>
<keyword evidence="4" id="KW-1185">Reference proteome</keyword>
<feature type="domain" description="Glycosyl transferase family 1" evidence="1">
    <location>
        <begin position="180"/>
        <end position="325"/>
    </location>
</feature>
<evidence type="ECO:0000313" key="3">
    <source>
        <dbReference type="EMBL" id="SMP62075.1"/>
    </source>
</evidence>
<dbReference type="SUPFAM" id="SSF53756">
    <property type="entry name" value="UDP-Glycosyltransferase/glycogen phosphorylase"/>
    <property type="match status" value="1"/>
</dbReference>
<evidence type="ECO:0000259" key="1">
    <source>
        <dbReference type="Pfam" id="PF00534"/>
    </source>
</evidence>
<dbReference type="InterPro" id="IPR028098">
    <property type="entry name" value="Glyco_trans_4-like_N"/>
</dbReference>
<reference evidence="3 4" key="1">
    <citation type="submission" date="2017-05" db="EMBL/GenBank/DDBJ databases">
        <authorList>
            <person name="Varghese N."/>
            <person name="Submissions S."/>
        </authorList>
    </citation>
    <scope>NUCLEOTIDE SEQUENCE [LARGE SCALE GENOMIC DNA]</scope>
    <source>
        <strain evidence="3 4">DSM 25457</strain>
    </source>
</reference>
<dbReference type="PANTHER" id="PTHR12526:SF630">
    <property type="entry name" value="GLYCOSYLTRANSFERASE"/>
    <property type="match status" value="1"/>
</dbReference>
<dbReference type="CDD" id="cd03801">
    <property type="entry name" value="GT4_PimA-like"/>
    <property type="match status" value="1"/>
</dbReference>
<dbReference type="Proteomes" id="UP001158067">
    <property type="component" value="Unassembled WGS sequence"/>
</dbReference>
<dbReference type="Pfam" id="PF13439">
    <property type="entry name" value="Glyco_transf_4"/>
    <property type="match status" value="1"/>
</dbReference>
<name>A0ABY1Q8H9_9BACT</name>
<dbReference type="RefSeq" id="WP_283433291.1">
    <property type="nucleotide sequence ID" value="NZ_FXUG01000007.1"/>
</dbReference>
<dbReference type="Pfam" id="PF00534">
    <property type="entry name" value="Glycos_transf_1"/>
    <property type="match status" value="1"/>
</dbReference>
<comment type="caution">
    <text evidence="3">The sequence shown here is derived from an EMBL/GenBank/DDBJ whole genome shotgun (WGS) entry which is preliminary data.</text>
</comment>
<feature type="domain" description="Glycosyltransferase subfamily 4-like N-terminal" evidence="2">
    <location>
        <begin position="19"/>
        <end position="163"/>
    </location>
</feature>
<dbReference type="PANTHER" id="PTHR12526">
    <property type="entry name" value="GLYCOSYLTRANSFERASE"/>
    <property type="match status" value="1"/>
</dbReference>
<evidence type="ECO:0000313" key="4">
    <source>
        <dbReference type="Proteomes" id="UP001158067"/>
    </source>
</evidence>